<comment type="similarity">
    <text evidence="1">Belongs to the EamA transporter family.</text>
</comment>
<feature type="transmembrane region" description="Helical" evidence="3">
    <location>
        <begin position="20"/>
        <end position="37"/>
    </location>
</feature>
<evidence type="ECO:0000313" key="6">
    <source>
        <dbReference type="Proteomes" id="UP001442841"/>
    </source>
</evidence>
<feature type="transmembrane region" description="Helical" evidence="3">
    <location>
        <begin position="204"/>
        <end position="225"/>
    </location>
</feature>
<evidence type="ECO:0000313" key="5">
    <source>
        <dbReference type="EMBL" id="XAN09288.1"/>
    </source>
</evidence>
<feature type="transmembrane region" description="Helical" evidence="3">
    <location>
        <begin position="49"/>
        <end position="66"/>
    </location>
</feature>
<feature type="transmembrane region" description="Helical" evidence="3">
    <location>
        <begin position="390"/>
        <end position="411"/>
    </location>
</feature>
<feature type="transmembrane region" description="Helical" evidence="3">
    <location>
        <begin position="330"/>
        <end position="353"/>
    </location>
</feature>
<name>A0ABZ3FX05_9ACTN</name>
<evidence type="ECO:0000256" key="2">
    <source>
        <dbReference type="SAM" id="MobiDB-lite"/>
    </source>
</evidence>
<proteinExistence type="inferred from homology"/>
<accession>A0ABZ3FX05</accession>
<organism evidence="5 6">
    <name type="scientific">Ammonicoccus fulvus</name>
    <dbReference type="NCBI Taxonomy" id="3138240"/>
    <lineage>
        <taxon>Bacteria</taxon>
        <taxon>Bacillati</taxon>
        <taxon>Actinomycetota</taxon>
        <taxon>Actinomycetes</taxon>
        <taxon>Propionibacteriales</taxon>
        <taxon>Propionibacteriaceae</taxon>
        <taxon>Ammonicoccus</taxon>
    </lineage>
</organism>
<dbReference type="SUPFAM" id="SSF103481">
    <property type="entry name" value="Multidrug resistance efflux transporter EmrE"/>
    <property type="match status" value="2"/>
</dbReference>
<feature type="transmembrane region" description="Helical" evidence="3">
    <location>
        <begin position="173"/>
        <end position="192"/>
    </location>
</feature>
<feature type="transmembrane region" description="Helical" evidence="3">
    <location>
        <begin position="274"/>
        <end position="292"/>
    </location>
</feature>
<keyword evidence="3" id="KW-0472">Membrane</keyword>
<evidence type="ECO:0000256" key="3">
    <source>
        <dbReference type="SAM" id="Phobius"/>
    </source>
</evidence>
<reference evidence="5 6" key="1">
    <citation type="submission" date="2024-04" db="EMBL/GenBank/DDBJ databases">
        <title>Isolation of an actinomycete strain from pig manure.</title>
        <authorList>
            <person name="Gong T."/>
            <person name="Yu Z."/>
            <person name="An M."/>
            <person name="Wei C."/>
            <person name="Yang W."/>
            <person name="Liu L."/>
        </authorList>
    </citation>
    <scope>NUCLEOTIDE SEQUENCE [LARGE SCALE GENOMIC DNA]</scope>
    <source>
        <strain evidence="5 6">ZF39</strain>
    </source>
</reference>
<gene>
    <name evidence="5" type="ORF">AADG42_18845</name>
</gene>
<keyword evidence="3" id="KW-0812">Transmembrane</keyword>
<dbReference type="RefSeq" id="WP_425310741.1">
    <property type="nucleotide sequence ID" value="NZ_CP154795.1"/>
</dbReference>
<dbReference type="EMBL" id="CP154795">
    <property type="protein sequence ID" value="XAN09288.1"/>
    <property type="molecule type" value="Genomic_DNA"/>
</dbReference>
<feature type="compositionally biased region" description="Basic and acidic residues" evidence="2">
    <location>
        <begin position="445"/>
        <end position="471"/>
    </location>
</feature>
<dbReference type="InterPro" id="IPR037185">
    <property type="entry name" value="EmrE-like"/>
</dbReference>
<feature type="transmembrane region" description="Helical" evidence="3">
    <location>
        <begin position="417"/>
        <end position="436"/>
    </location>
</feature>
<sequence length="471" mass="49881">MTETRSRTPVPVKHVSHGKAVLVLLLGTLFLSGTPLWVKASNMDPATQAFLRVFVGFLILLPLGLHEIRTKQGLPRKGIMLAAASGLFLGVDFVAWNYSIFLIGSGVAAILLNLQVVIVPMLTAVIDKFKLPKSFAIILPIMIVGVLFTGGVFEPADAAVGPETISGIKTSVIGTAFGLTSGICYSFYLYLSRKASTSAPRKDLYIQPMMYTMLAQCVAPVLWMFTGGNGFNVTTGVLTKDPTTGEMVLPASLGANPTLQAATTAGDPINMGNWISLIMLIVLGQAAAWTLVQYGSVWLDPTLSAGILLLSPVTSVIVAGPLFAEWPSALQWLGVALILGCVGWQNGLIQAAVRPLTGKKRVDRAAEPDRALAPPGASAERKGRPMNRGVFILLGTIGILLGIAAAADNFVSGQIGWNTVFTIAQTIAVAALTVIVTQDGQAQDARVRDGGEVAQRRESESETETETRVVE</sequence>
<keyword evidence="3" id="KW-1133">Transmembrane helix</keyword>
<evidence type="ECO:0000259" key="4">
    <source>
        <dbReference type="Pfam" id="PF00892"/>
    </source>
</evidence>
<feature type="transmembrane region" description="Helical" evidence="3">
    <location>
        <begin position="304"/>
        <end position="324"/>
    </location>
</feature>
<dbReference type="Proteomes" id="UP001442841">
    <property type="component" value="Chromosome"/>
</dbReference>
<evidence type="ECO:0000256" key="1">
    <source>
        <dbReference type="ARBA" id="ARBA00007362"/>
    </source>
</evidence>
<dbReference type="Pfam" id="PF00892">
    <property type="entry name" value="EamA"/>
    <property type="match status" value="1"/>
</dbReference>
<dbReference type="InterPro" id="IPR000620">
    <property type="entry name" value="EamA_dom"/>
</dbReference>
<feature type="transmembrane region" description="Helical" evidence="3">
    <location>
        <begin position="78"/>
        <end position="96"/>
    </location>
</feature>
<feature type="transmembrane region" description="Helical" evidence="3">
    <location>
        <begin position="102"/>
        <end position="123"/>
    </location>
</feature>
<protein>
    <submittedName>
        <fullName evidence="5">DMT family transporter</fullName>
    </submittedName>
</protein>
<feature type="domain" description="EamA" evidence="4">
    <location>
        <begin position="19"/>
        <end position="149"/>
    </location>
</feature>
<feature type="region of interest" description="Disordered" evidence="2">
    <location>
        <begin position="444"/>
        <end position="471"/>
    </location>
</feature>
<keyword evidence="6" id="KW-1185">Reference proteome</keyword>
<feature type="transmembrane region" description="Helical" evidence="3">
    <location>
        <begin position="135"/>
        <end position="153"/>
    </location>
</feature>
<dbReference type="PANTHER" id="PTHR22911">
    <property type="entry name" value="ACYL-MALONYL CONDENSING ENZYME-RELATED"/>
    <property type="match status" value="1"/>
</dbReference>